<proteinExistence type="predicted"/>
<reference evidence="2 3" key="8">
    <citation type="journal article" date="2010" name="J. Virol.">
        <title>Microarray analysis of Paramecium bursaria chlorella virus 1 transcription.</title>
        <authorList>
            <person name="Yanai-Balser G.M."/>
            <person name="Duncan G.A."/>
            <person name="Eudy J.D."/>
            <person name="Wang D."/>
            <person name="Li X."/>
            <person name="Agarkova I.V."/>
            <person name="Dunigan D.D."/>
            <person name="Van Etten J.L."/>
        </authorList>
    </citation>
    <scope>NUCLEOTIDE SEQUENCE [LARGE SCALE GENOMIC DNA]</scope>
</reference>
<evidence type="ECO:0000313" key="2">
    <source>
        <dbReference type="EMBL" id="AAC96592.1"/>
    </source>
</evidence>
<evidence type="ECO:0000313" key="3">
    <source>
        <dbReference type="Proteomes" id="UP000000862"/>
    </source>
</evidence>
<organismHost>
    <name type="scientific">Chlorella</name>
    <dbReference type="NCBI Taxonomy" id="3071"/>
</organismHost>
<accession>Q84544</accession>
<dbReference type="Proteomes" id="UP000000862">
    <property type="component" value="Segment"/>
</dbReference>
<sequence length="88" mass="9977">MTPAIIPIAFQIGLSVLYTNRSNEKKGVSRGRSQSFLRMKMLYPICAIMIGPEYTRRLPKVSTHVSSEEHQELKNTVGPIDNQPYNVK</sequence>
<reference evidence="2 3" key="5">
    <citation type="journal article" date="1997" name="Virology">
        <title>Analysis of 74 kb of DNA located at the right end of the 330-kb chlorella virus PBCV-1 genome.</title>
        <authorList>
            <person name="Li Y."/>
            <person name="Lu Z."/>
            <person name="Sun L."/>
            <person name="Ropp S."/>
            <person name="Kutish G.F."/>
            <person name="Rock D.L."/>
            <person name="Van Etten J.L."/>
        </authorList>
    </citation>
    <scope>NUCLEOTIDE SEQUENCE [LARGE SCALE GENOMIC DNA]</scope>
</reference>
<gene>
    <name evidence="2" type="primary">a224L</name>
</gene>
<organism evidence="2 3">
    <name type="scientific">Paramecium bursaria Chlorella virus 1</name>
    <name type="common">PBCV-1</name>
    <dbReference type="NCBI Taxonomy" id="10506"/>
    <lineage>
        <taxon>Viruses</taxon>
        <taxon>Varidnaviria</taxon>
        <taxon>Bamfordvirae</taxon>
        <taxon>Nucleocytoviricota</taxon>
        <taxon>Megaviricetes</taxon>
        <taxon>Algavirales</taxon>
        <taxon>Phycodnaviridae</taxon>
        <taxon>Chlorovirus</taxon>
        <taxon>Chlorovirus vanettense</taxon>
    </lineage>
</organism>
<reference evidence="2 3" key="1">
    <citation type="journal article" date="1995" name="Virology">
        <title>Analysis of 45 kb of DNA located at the left end of the chlorella virus PBCV-1 genome.</title>
        <authorList>
            <person name="Lu Z."/>
            <person name="Li Y."/>
            <person name="Zhang Y."/>
            <person name="Kutish G.F."/>
            <person name="Rock D.L."/>
            <person name="Van Etten J.L."/>
        </authorList>
    </citation>
    <scope>NUCLEOTIDE SEQUENCE [LARGE SCALE GENOMIC DNA]</scope>
</reference>
<evidence type="ECO:0000256" key="1">
    <source>
        <dbReference type="SAM" id="MobiDB-lite"/>
    </source>
</evidence>
<reference evidence="2 3" key="3">
    <citation type="journal article" date="1996" name="Virology">
        <title>Analysis of 94 kb of the chlorella virus PBCV-1 330-kb genome: map positions 88 to 182.</title>
        <authorList>
            <person name="Lu Z."/>
            <person name="Li Y."/>
            <person name="Que Q."/>
            <person name="Kutish G.F."/>
            <person name="Rock D.L."/>
            <person name="Van Etten J.L."/>
        </authorList>
    </citation>
    <scope>NUCLEOTIDE SEQUENCE [LARGE SCALE GENOMIC DNA]</scope>
</reference>
<dbReference type="RefSeq" id="NP_048572.1">
    <property type="nucleotide sequence ID" value="NC_000852.5"/>
</dbReference>
<reference evidence="2 3" key="2">
    <citation type="journal article" date="1995" name="Virology">
        <title>Analysis of 43 kb of the Chlorella virus PBCV-1 330-kb genome: map positions 45 to 88.</title>
        <authorList>
            <person name="Li Y."/>
            <person name="Lu Z."/>
            <person name="Burbank D.E."/>
            <person name="Kutish G.F."/>
            <person name="Rock D.L."/>
            <person name="Van Etten J.L."/>
        </authorList>
    </citation>
    <scope>NUCLEOTIDE SEQUENCE [LARGE SCALE GENOMIC DNA]</scope>
</reference>
<reference evidence="2 3" key="6">
    <citation type="journal article" date="1999" name="Virology">
        <title>Chlorella virus PBCV-1 encodes a functional homospermidine synthase.</title>
        <authorList>
            <person name="Kaiser A."/>
            <person name="Vollmert M."/>
            <person name="Tholl D."/>
            <person name="Graves M.V."/>
            <person name="Gurnon J.R."/>
            <person name="Xing W."/>
            <person name="Lisec A.D."/>
            <person name="Nickerson K.W."/>
            <person name="Van Etten J.L."/>
        </authorList>
    </citation>
    <scope>NUCLEOTIDE SEQUENCE [LARGE SCALE GENOMIC DNA]</scope>
</reference>
<feature type="region of interest" description="Disordered" evidence="1">
    <location>
        <begin position="61"/>
        <end position="88"/>
    </location>
</feature>
<name>Q84544_PBCV1</name>
<dbReference type="KEGG" id="vg:917841"/>
<reference evidence="2 3" key="7">
    <citation type="journal article" date="2000" name="Virology">
        <title>Characterization of a beta-1,3-glucanase encoded by chlorella virus PBCV-1.</title>
        <authorList>
            <person name="Sun L."/>
            <person name="Gurnon J.R."/>
            <person name="Adams B.J."/>
            <person name="Graves M.V."/>
            <person name="Van Etten J.L."/>
        </authorList>
    </citation>
    <scope>NUCLEOTIDE SEQUENCE [LARGE SCALE GENOMIC DNA]</scope>
</reference>
<keyword evidence="3" id="KW-1185">Reference proteome</keyword>
<dbReference type="EMBL" id="JF411744">
    <property type="protein sequence ID" value="AAC96592.1"/>
    <property type="molecule type" value="Genomic_DNA"/>
</dbReference>
<dbReference type="PIR" id="T17715">
    <property type="entry name" value="T17715"/>
</dbReference>
<dbReference type="GeneID" id="917841"/>
<reference evidence="2 3" key="4">
    <citation type="journal article" date="1996" name="Virology">
        <title>Analysis of 76 kb of the chlorella virus PBCV-1 330-kb genome: map positions 182 to 258.</title>
        <authorList>
            <person name="Kutish G.F."/>
            <person name="Li Y."/>
            <person name="Lu Z."/>
            <person name="Furuta M."/>
            <person name="Rock D.L."/>
            <person name="Van Etten J.L."/>
        </authorList>
    </citation>
    <scope>NUCLEOTIDE SEQUENCE [LARGE SCALE GENOMIC DNA]</scope>
</reference>
<protein>
    <submittedName>
        <fullName evidence="2">Uncharacterized protein</fullName>
    </submittedName>
</protein>